<organism evidence="12 13">
    <name type="scientific">Pseudonocardia kunmingensis</name>
    <dbReference type="NCBI Taxonomy" id="630975"/>
    <lineage>
        <taxon>Bacteria</taxon>
        <taxon>Bacillati</taxon>
        <taxon>Actinomycetota</taxon>
        <taxon>Actinomycetes</taxon>
        <taxon>Pseudonocardiales</taxon>
        <taxon>Pseudonocardiaceae</taxon>
        <taxon>Pseudonocardia</taxon>
    </lineage>
</organism>
<evidence type="ECO:0000256" key="1">
    <source>
        <dbReference type="ARBA" id="ARBA00004141"/>
    </source>
</evidence>
<keyword evidence="6" id="KW-0560">Oxidoreductase</keyword>
<evidence type="ECO:0000313" key="13">
    <source>
        <dbReference type="Proteomes" id="UP000315677"/>
    </source>
</evidence>
<keyword evidence="13" id="KW-1185">Reference proteome</keyword>
<keyword evidence="4" id="KW-0874">Quinone</keyword>
<reference evidence="12 13" key="1">
    <citation type="submission" date="2019-06" db="EMBL/GenBank/DDBJ databases">
        <title>Sequencing the genomes of 1000 actinobacteria strains.</title>
        <authorList>
            <person name="Klenk H.-P."/>
        </authorList>
    </citation>
    <scope>NUCLEOTIDE SEQUENCE [LARGE SCALE GENOMIC DNA]</scope>
    <source>
        <strain evidence="12 13">DSM 45301</strain>
    </source>
</reference>
<feature type="transmembrane region" description="Helical" evidence="10">
    <location>
        <begin position="186"/>
        <end position="210"/>
    </location>
</feature>
<accession>A0A543DKR9</accession>
<feature type="transmembrane region" description="Helical" evidence="10">
    <location>
        <begin position="90"/>
        <end position="108"/>
    </location>
</feature>
<evidence type="ECO:0000256" key="8">
    <source>
        <dbReference type="ARBA" id="ARBA00023157"/>
    </source>
</evidence>
<dbReference type="GO" id="GO:0016491">
    <property type="term" value="F:oxidoreductase activity"/>
    <property type="evidence" value="ECO:0007669"/>
    <property type="project" value="UniProtKB-KW"/>
</dbReference>
<keyword evidence="5 10" id="KW-1133">Transmembrane helix</keyword>
<name>A0A543DKR9_9PSEU</name>
<keyword evidence="9" id="KW-0676">Redox-active center</keyword>
<evidence type="ECO:0000256" key="9">
    <source>
        <dbReference type="ARBA" id="ARBA00023284"/>
    </source>
</evidence>
<evidence type="ECO:0000256" key="6">
    <source>
        <dbReference type="ARBA" id="ARBA00023002"/>
    </source>
</evidence>
<feature type="transmembrane region" description="Helical" evidence="10">
    <location>
        <begin position="141"/>
        <end position="165"/>
    </location>
</feature>
<dbReference type="InterPro" id="IPR012932">
    <property type="entry name" value="VKOR"/>
</dbReference>
<dbReference type="EMBL" id="VFPA01000003">
    <property type="protein sequence ID" value="TQM09926.1"/>
    <property type="molecule type" value="Genomic_DNA"/>
</dbReference>
<dbReference type="GO" id="GO:0048038">
    <property type="term" value="F:quinone binding"/>
    <property type="evidence" value="ECO:0007669"/>
    <property type="project" value="UniProtKB-KW"/>
</dbReference>
<gene>
    <name evidence="12" type="ORF">FB558_5704</name>
</gene>
<evidence type="ECO:0000256" key="3">
    <source>
        <dbReference type="ARBA" id="ARBA00022692"/>
    </source>
</evidence>
<evidence type="ECO:0000256" key="2">
    <source>
        <dbReference type="ARBA" id="ARBA00006214"/>
    </source>
</evidence>
<comment type="caution">
    <text evidence="12">The sequence shown here is derived from an EMBL/GenBank/DDBJ whole genome shotgun (WGS) entry which is preliminary data.</text>
</comment>
<dbReference type="RefSeq" id="WP_246106789.1">
    <property type="nucleotide sequence ID" value="NZ_VFPA01000003.1"/>
</dbReference>
<evidence type="ECO:0000313" key="12">
    <source>
        <dbReference type="EMBL" id="TQM09926.1"/>
    </source>
</evidence>
<evidence type="ECO:0000256" key="4">
    <source>
        <dbReference type="ARBA" id="ARBA00022719"/>
    </source>
</evidence>
<dbReference type="Proteomes" id="UP000315677">
    <property type="component" value="Unassembled WGS sequence"/>
</dbReference>
<protein>
    <submittedName>
        <fullName evidence="12">Putative membrane protein</fullName>
    </submittedName>
</protein>
<evidence type="ECO:0000259" key="11">
    <source>
        <dbReference type="SMART" id="SM00756"/>
    </source>
</evidence>
<keyword evidence="3 10" id="KW-0812">Transmembrane</keyword>
<evidence type="ECO:0000256" key="7">
    <source>
        <dbReference type="ARBA" id="ARBA00023136"/>
    </source>
</evidence>
<dbReference type="CDD" id="cd12922">
    <property type="entry name" value="VKOR_5"/>
    <property type="match status" value="1"/>
</dbReference>
<sequence length="218" mass="23255">MTRTRTRAAPAPGPRETADLFTTFLTRVTGWVLTVGGGVGTAAAFALILDRIALLEDPAFIPSCNISPLLSCGSVMTSPQAEAFGFPNPLIGLVAFPVVTTIGVVTLAGGAVPRWVWLGMQAGTLGGLVFVHWLIAQSLYVIGTLCPYCMAVWVVTIAVFCYTTLHNLRSGRLPVPPAWRRATSGLATYHGLLVTSWLLVVVALIAARFWPYWTGLLG</sequence>
<evidence type="ECO:0000256" key="5">
    <source>
        <dbReference type="ARBA" id="ARBA00022989"/>
    </source>
</evidence>
<dbReference type="Pfam" id="PF07884">
    <property type="entry name" value="VKOR"/>
    <property type="match status" value="1"/>
</dbReference>
<feature type="domain" description="Vitamin K epoxide reductase" evidence="11">
    <location>
        <begin position="26"/>
        <end position="167"/>
    </location>
</feature>
<dbReference type="SMART" id="SM00756">
    <property type="entry name" value="VKc"/>
    <property type="match status" value="1"/>
</dbReference>
<dbReference type="InterPro" id="IPR041714">
    <property type="entry name" value="VKOR_Actinobacteria"/>
</dbReference>
<feature type="transmembrane region" description="Helical" evidence="10">
    <location>
        <begin position="28"/>
        <end position="48"/>
    </location>
</feature>
<feature type="transmembrane region" description="Helical" evidence="10">
    <location>
        <begin position="115"/>
        <end position="135"/>
    </location>
</feature>
<keyword evidence="7 10" id="KW-0472">Membrane</keyword>
<evidence type="ECO:0000256" key="10">
    <source>
        <dbReference type="SAM" id="Phobius"/>
    </source>
</evidence>
<dbReference type="AlphaFoldDB" id="A0A543DKR9"/>
<comment type="similarity">
    <text evidence="2">Belongs to the VKOR family.</text>
</comment>
<keyword evidence="8" id="KW-1015">Disulfide bond</keyword>
<proteinExistence type="inferred from homology"/>
<dbReference type="InterPro" id="IPR038354">
    <property type="entry name" value="VKOR_sf"/>
</dbReference>
<comment type="subcellular location">
    <subcellularLocation>
        <location evidence="1">Membrane</location>
        <topology evidence="1">Multi-pass membrane protein</topology>
    </subcellularLocation>
</comment>
<dbReference type="Gene3D" id="1.20.1440.130">
    <property type="entry name" value="VKOR domain"/>
    <property type="match status" value="1"/>
</dbReference>
<dbReference type="GO" id="GO:0016020">
    <property type="term" value="C:membrane"/>
    <property type="evidence" value="ECO:0007669"/>
    <property type="project" value="UniProtKB-SubCell"/>
</dbReference>